<dbReference type="NCBIfam" id="TIGR03180">
    <property type="entry name" value="UraD_2"/>
    <property type="match status" value="1"/>
</dbReference>
<dbReference type="InterPro" id="IPR036778">
    <property type="entry name" value="OHCU_decarboxylase_sf"/>
</dbReference>
<dbReference type="GO" id="GO:0006144">
    <property type="term" value="P:purine nucleobase metabolic process"/>
    <property type="evidence" value="ECO:0007669"/>
    <property type="project" value="UniProtKB-KW"/>
</dbReference>
<evidence type="ECO:0000256" key="3">
    <source>
        <dbReference type="ARBA" id="ARBA00012257"/>
    </source>
</evidence>
<gene>
    <name evidence="8" type="ORF">BXP70_07570</name>
</gene>
<evidence type="ECO:0000259" key="7">
    <source>
        <dbReference type="Pfam" id="PF09349"/>
    </source>
</evidence>
<dbReference type="Gene3D" id="1.10.3330.10">
    <property type="entry name" value="Oxo-4-hydroxy-4-carboxy-5-ureidoimidazoline decarboxylase"/>
    <property type="match status" value="1"/>
</dbReference>
<proteinExistence type="predicted"/>
<reference evidence="8 9" key="1">
    <citation type="submission" date="2017-01" db="EMBL/GenBank/DDBJ databases">
        <title>A new Hymenobacter.</title>
        <authorList>
            <person name="Liang Y."/>
            <person name="Feng F."/>
        </authorList>
    </citation>
    <scope>NUCLEOTIDE SEQUENCE [LARGE SCALE GENOMIC DNA]</scope>
    <source>
        <strain evidence="8">MIMBbqt21</strain>
    </source>
</reference>
<dbReference type="SUPFAM" id="SSF158694">
    <property type="entry name" value="UraD-Like"/>
    <property type="match status" value="1"/>
</dbReference>
<evidence type="ECO:0000256" key="4">
    <source>
        <dbReference type="ARBA" id="ARBA00022631"/>
    </source>
</evidence>
<evidence type="ECO:0000313" key="8">
    <source>
        <dbReference type="EMBL" id="OUJ74622.1"/>
    </source>
</evidence>
<keyword evidence="5" id="KW-0210">Decarboxylase</keyword>
<dbReference type="InterPro" id="IPR018020">
    <property type="entry name" value="OHCU_decarboxylase"/>
</dbReference>
<dbReference type="PANTHER" id="PTHR43466:SF1">
    <property type="entry name" value="2-OXO-4-HYDROXY-4-CARBOXY-5-UREIDOIMIDAZOLINE DECARBOXYLASE-RELATED"/>
    <property type="match status" value="1"/>
</dbReference>
<dbReference type="InterPro" id="IPR017595">
    <property type="entry name" value="OHCU_decarboxylase-2"/>
</dbReference>
<evidence type="ECO:0000256" key="1">
    <source>
        <dbReference type="ARBA" id="ARBA00001163"/>
    </source>
</evidence>
<organism evidence="8 9">
    <name type="scientific">Hymenobacter crusticola</name>
    <dbReference type="NCBI Taxonomy" id="1770526"/>
    <lineage>
        <taxon>Bacteria</taxon>
        <taxon>Pseudomonadati</taxon>
        <taxon>Bacteroidota</taxon>
        <taxon>Cytophagia</taxon>
        <taxon>Cytophagales</taxon>
        <taxon>Hymenobacteraceae</taxon>
        <taxon>Hymenobacter</taxon>
    </lineage>
</organism>
<evidence type="ECO:0000256" key="2">
    <source>
        <dbReference type="ARBA" id="ARBA00004754"/>
    </source>
</evidence>
<dbReference type="Pfam" id="PF09349">
    <property type="entry name" value="OHCU_decarbox"/>
    <property type="match status" value="1"/>
</dbReference>
<sequence>MTLAELNRLDKPTLALTLGKCCGAMAWIEDMCQIFPVADEHTLFTQARDIWYNLGESDWLEAFTHHPKIGDINSLKEKFASTRAWASGEQGAVQQASQQVLEDLAEGNRAYEEKFGYIFIVCATGKSAAEMLALLQARLLNSPTEEIKIAMGEQAKITQIRLEKLLAA</sequence>
<evidence type="ECO:0000256" key="5">
    <source>
        <dbReference type="ARBA" id="ARBA00022793"/>
    </source>
</evidence>
<dbReference type="Proteomes" id="UP000194873">
    <property type="component" value="Unassembled WGS sequence"/>
</dbReference>
<dbReference type="EMBL" id="MTSE01000003">
    <property type="protein sequence ID" value="OUJ74622.1"/>
    <property type="molecule type" value="Genomic_DNA"/>
</dbReference>
<dbReference type="NCBIfam" id="NF010372">
    <property type="entry name" value="PRK13798.1"/>
    <property type="match status" value="1"/>
</dbReference>
<comment type="catalytic activity">
    <reaction evidence="1">
        <text>5-hydroxy-2-oxo-4-ureido-2,5-dihydro-1H-imidazole-5-carboxylate + H(+) = (S)-allantoin + CO2</text>
        <dbReference type="Rhea" id="RHEA:26301"/>
        <dbReference type="ChEBI" id="CHEBI:15378"/>
        <dbReference type="ChEBI" id="CHEBI:15678"/>
        <dbReference type="ChEBI" id="CHEBI:16526"/>
        <dbReference type="ChEBI" id="CHEBI:58639"/>
        <dbReference type="EC" id="4.1.1.97"/>
    </reaction>
</comment>
<comment type="caution">
    <text evidence="8">The sequence shown here is derived from an EMBL/GenBank/DDBJ whole genome shotgun (WGS) entry which is preliminary data.</text>
</comment>
<comment type="pathway">
    <text evidence="2">Purine metabolism; urate degradation; (S)-allantoin from urate: step 3/3.</text>
</comment>
<evidence type="ECO:0000256" key="6">
    <source>
        <dbReference type="ARBA" id="ARBA00023239"/>
    </source>
</evidence>
<evidence type="ECO:0000313" key="9">
    <source>
        <dbReference type="Proteomes" id="UP000194873"/>
    </source>
</evidence>
<dbReference type="PANTHER" id="PTHR43466">
    <property type="entry name" value="2-OXO-4-HYDROXY-4-CARBOXY-5-UREIDOIMIDAZOLINE DECARBOXYLASE-RELATED"/>
    <property type="match status" value="1"/>
</dbReference>
<name>A0A243WFT8_9BACT</name>
<accession>A0A243WFT8</accession>
<dbReference type="OrthoDB" id="9800909at2"/>
<feature type="domain" description="Oxo-4-hydroxy-4-carboxy-5-ureidoimidazoline decarboxylase" evidence="7">
    <location>
        <begin position="7"/>
        <end position="163"/>
    </location>
</feature>
<keyword evidence="4" id="KW-0659">Purine metabolism</keyword>
<keyword evidence="9" id="KW-1185">Reference proteome</keyword>
<dbReference type="GO" id="GO:0051997">
    <property type="term" value="F:2-oxo-4-hydroxy-4-carboxy-5-ureidoimidazoline decarboxylase activity"/>
    <property type="evidence" value="ECO:0007669"/>
    <property type="project" value="UniProtKB-EC"/>
</dbReference>
<dbReference type="EC" id="4.1.1.97" evidence="3"/>
<dbReference type="GO" id="GO:0019628">
    <property type="term" value="P:urate catabolic process"/>
    <property type="evidence" value="ECO:0007669"/>
    <property type="project" value="TreeGrafter"/>
</dbReference>
<keyword evidence="6" id="KW-0456">Lyase</keyword>
<protein>
    <recommendedName>
        <fullName evidence="3">2-oxo-4-hydroxy-4-carboxy-5-ureidoimidazoline decarboxylase</fullName>
        <ecNumber evidence="3">4.1.1.97</ecNumber>
    </recommendedName>
</protein>
<dbReference type="AlphaFoldDB" id="A0A243WFT8"/>
<dbReference type="RefSeq" id="WP_086593424.1">
    <property type="nucleotide sequence ID" value="NZ_MTSE01000003.1"/>
</dbReference>